<gene>
    <name evidence="3" type="ORF">ACD_2C00026G0001</name>
</gene>
<keyword evidence="1" id="KW-0560">Oxidoreductase</keyword>
<evidence type="ECO:0000256" key="1">
    <source>
        <dbReference type="ARBA" id="ARBA00023002"/>
    </source>
</evidence>
<organism evidence="3">
    <name type="scientific">uncultured bacterium</name>
    <name type="common">gcode 4</name>
    <dbReference type="NCBI Taxonomy" id="1234023"/>
    <lineage>
        <taxon>Bacteria</taxon>
        <taxon>environmental samples</taxon>
    </lineage>
</organism>
<dbReference type="PANTHER" id="PTHR14239">
    <property type="entry name" value="DUDULIN-RELATED"/>
    <property type="match status" value="1"/>
</dbReference>
<dbReference type="AlphaFoldDB" id="K2G4P3"/>
<evidence type="ECO:0000313" key="3">
    <source>
        <dbReference type="EMBL" id="EKE30208.1"/>
    </source>
</evidence>
<dbReference type="InterPro" id="IPR028939">
    <property type="entry name" value="P5C_Rdtase_cat_N"/>
</dbReference>
<evidence type="ECO:0000259" key="2">
    <source>
        <dbReference type="Pfam" id="PF03807"/>
    </source>
</evidence>
<reference evidence="3" key="1">
    <citation type="journal article" date="2012" name="Science">
        <title>Fermentation, hydrogen, and sulfur metabolism in multiple uncultivated bacterial phyla.</title>
        <authorList>
            <person name="Wrighton K.C."/>
            <person name="Thomas B.C."/>
            <person name="Sharon I."/>
            <person name="Miller C.S."/>
            <person name="Castelle C.J."/>
            <person name="VerBerkmoes N.C."/>
            <person name="Wilkins M.J."/>
            <person name="Hettich R.L."/>
            <person name="Lipton M.S."/>
            <person name="Williams K.H."/>
            <person name="Long P.E."/>
            <person name="Banfield J.F."/>
        </authorList>
    </citation>
    <scope>NUCLEOTIDE SEQUENCE [LARGE SCALE GENOMIC DNA]</scope>
</reference>
<name>K2G4P3_9BACT</name>
<dbReference type="InterPro" id="IPR036291">
    <property type="entry name" value="NAD(P)-bd_dom_sf"/>
</dbReference>
<sequence>MKIWILGTGMVGRAHASRLANLGHQVMIGTRDIVKTLEKREPDEMWTPAFAEWRLQNENIILGIFEDTANFWEIVFNCLKWEYAIEALLPLERHLNGKILVDMSNPLDFSKWMPPTLFLSNDTSLWEEIQSALPNVKVVKMFNTVNSYLQVNPHLLASGNHTIFIAWDNPVAKAEVINIALTYGWEDIIDLGDMTWARWMEMWLPLWLRLWWAIENPMFNLKIIR</sequence>
<dbReference type="EMBL" id="AMFJ01000026">
    <property type="protein sequence ID" value="EKE30208.1"/>
    <property type="molecule type" value="Genomic_DNA"/>
</dbReference>
<comment type="caution">
    <text evidence="3">The sequence shown here is derived from an EMBL/GenBank/DDBJ whole genome shotgun (WGS) entry which is preliminary data.</text>
</comment>
<feature type="domain" description="Pyrroline-5-carboxylate reductase catalytic N-terminal" evidence="2">
    <location>
        <begin position="2"/>
        <end position="106"/>
    </location>
</feature>
<protein>
    <recommendedName>
        <fullName evidence="2">Pyrroline-5-carboxylate reductase catalytic N-terminal domain-containing protein</fullName>
    </recommendedName>
</protein>
<dbReference type="Pfam" id="PF03807">
    <property type="entry name" value="F420_oxidored"/>
    <property type="match status" value="1"/>
</dbReference>
<proteinExistence type="predicted"/>
<dbReference type="Gene3D" id="3.40.50.720">
    <property type="entry name" value="NAD(P)-binding Rossmann-like Domain"/>
    <property type="match status" value="1"/>
</dbReference>
<accession>K2G4P3</accession>
<dbReference type="SUPFAM" id="SSF51735">
    <property type="entry name" value="NAD(P)-binding Rossmann-fold domains"/>
    <property type="match status" value="1"/>
</dbReference>
<dbReference type="GO" id="GO:0016491">
    <property type="term" value="F:oxidoreductase activity"/>
    <property type="evidence" value="ECO:0007669"/>
    <property type="project" value="UniProtKB-KW"/>
</dbReference>
<dbReference type="InterPro" id="IPR051267">
    <property type="entry name" value="STEAP_metalloreductase"/>
</dbReference>